<sequence length="110" mass="11710">MSNITVELTSGPQVTVEITGKGPPGMSAYQAAVIGGYTGTEQEFYQTLGTVGATGVAPYGSYLEFPVVGNIYVMYIDTGTNKTYRWDADALKYYVVGSDYNDIKIINGGG</sequence>
<gene>
    <name evidence="1" type="ORF">H8711_13640</name>
</gene>
<keyword evidence="2" id="KW-1185">Reference proteome</keyword>
<evidence type="ECO:0000313" key="1">
    <source>
        <dbReference type="EMBL" id="MBC8547947.1"/>
    </source>
</evidence>
<evidence type="ECO:0000313" key="2">
    <source>
        <dbReference type="Proteomes" id="UP000653127"/>
    </source>
</evidence>
<name>A0A926E243_9FIRM</name>
<dbReference type="Proteomes" id="UP000653127">
    <property type="component" value="Unassembled WGS sequence"/>
</dbReference>
<dbReference type="RefSeq" id="WP_249283883.1">
    <property type="nucleotide sequence ID" value="NZ_JACRST010000073.1"/>
</dbReference>
<protein>
    <submittedName>
        <fullName evidence="1">Uncharacterized protein</fullName>
    </submittedName>
</protein>
<feature type="non-terminal residue" evidence="1">
    <location>
        <position position="110"/>
    </location>
</feature>
<organism evidence="1 2">
    <name type="scientific">Ligaoa zhengdingensis</name>
    <dbReference type="NCBI Taxonomy" id="2763658"/>
    <lineage>
        <taxon>Bacteria</taxon>
        <taxon>Bacillati</taxon>
        <taxon>Bacillota</taxon>
        <taxon>Clostridia</taxon>
        <taxon>Eubacteriales</taxon>
        <taxon>Oscillospiraceae</taxon>
        <taxon>Ligaoa</taxon>
    </lineage>
</organism>
<accession>A0A926E243</accession>
<dbReference type="EMBL" id="JACRST010000073">
    <property type="protein sequence ID" value="MBC8547947.1"/>
    <property type="molecule type" value="Genomic_DNA"/>
</dbReference>
<reference evidence="1" key="1">
    <citation type="submission" date="2020-08" db="EMBL/GenBank/DDBJ databases">
        <title>Genome public.</title>
        <authorList>
            <person name="Liu C."/>
            <person name="Sun Q."/>
        </authorList>
    </citation>
    <scope>NUCLEOTIDE SEQUENCE</scope>
    <source>
        <strain evidence="1">NSJ-31</strain>
    </source>
</reference>
<dbReference type="AlphaFoldDB" id="A0A926E243"/>
<comment type="caution">
    <text evidence="1">The sequence shown here is derived from an EMBL/GenBank/DDBJ whole genome shotgun (WGS) entry which is preliminary data.</text>
</comment>
<proteinExistence type="predicted"/>